<dbReference type="PANTHER" id="PTHR37806:SF1">
    <property type="entry name" value="PEPTIDASE C39-LIKE DOMAIN-CONTAINING PROTEIN"/>
    <property type="match status" value="1"/>
</dbReference>
<dbReference type="AlphaFoldDB" id="A0A090IWZ3"/>
<dbReference type="CDD" id="cd02549">
    <property type="entry name" value="Peptidase_C39A"/>
    <property type="match status" value="1"/>
</dbReference>
<keyword evidence="3" id="KW-1185">Reference proteome</keyword>
<accession>A0A090IWZ3</accession>
<gene>
    <name evidence="2" type="primary">yvpB</name>
    <name evidence="2" type="ORF">BT1A1_1091</name>
</gene>
<dbReference type="InterPro" id="IPR039563">
    <property type="entry name" value="Peptidase_C39_single_dom"/>
</dbReference>
<dbReference type="RefSeq" id="WP_034768862.1">
    <property type="nucleotide sequence ID" value="NZ_CCRF01000038.1"/>
</dbReference>
<organism evidence="2 3">
    <name type="scientific">Caldibacillus thermoamylovorans</name>
    <dbReference type="NCBI Taxonomy" id="35841"/>
    <lineage>
        <taxon>Bacteria</taxon>
        <taxon>Bacillati</taxon>
        <taxon>Bacillota</taxon>
        <taxon>Bacilli</taxon>
        <taxon>Bacillales</taxon>
        <taxon>Bacillaceae</taxon>
        <taxon>Caldibacillus</taxon>
    </lineage>
</organism>
<dbReference type="Gene3D" id="3.90.70.10">
    <property type="entry name" value="Cysteine proteinases"/>
    <property type="match status" value="1"/>
</dbReference>
<evidence type="ECO:0000313" key="2">
    <source>
        <dbReference type="EMBL" id="CEE00923.1"/>
    </source>
</evidence>
<dbReference type="PANTHER" id="PTHR37806">
    <property type="entry name" value="LMO0724 PROTEIN"/>
    <property type="match status" value="1"/>
</dbReference>
<feature type="domain" description="Peptidase C39-like" evidence="1">
    <location>
        <begin position="52"/>
        <end position="212"/>
    </location>
</feature>
<dbReference type="PIRSF" id="PIRSF032442">
    <property type="entry name" value="UCP032442"/>
    <property type="match status" value="1"/>
</dbReference>
<dbReference type="InterPro" id="IPR016997">
    <property type="entry name" value="UCP032442"/>
</dbReference>
<sequence length="240" mass="27318">MKKKRILVIACLIVFIYIFNQKFDFAEEINLLAKSQEDSTKNATDDIKKIQIDVPLINQMEHPSLYNGCEVTSLAMLLNYHGIEVTKNELAEKIAKVPLQYDDGLYGNPNVGFVGNMEDGPGLAVYHEPIYQLAVQYAGKKVIDLTGETFEKVIKQLQKGLPVWVIVTNTFQPVHNFQTWDTPQGEIQITFSEHSVVITGFDQEYLYLNNPYGTKNQKVDRQAFIQAWEQMGKQAIVITK</sequence>
<evidence type="ECO:0000259" key="1">
    <source>
        <dbReference type="Pfam" id="PF13529"/>
    </source>
</evidence>
<dbReference type="InterPro" id="IPR039564">
    <property type="entry name" value="Peptidase_C39-like"/>
</dbReference>
<evidence type="ECO:0000313" key="3">
    <source>
        <dbReference type="Proteomes" id="UP000040576"/>
    </source>
</evidence>
<dbReference type="Proteomes" id="UP000040576">
    <property type="component" value="Unassembled WGS sequence"/>
</dbReference>
<proteinExistence type="predicted"/>
<dbReference type="EMBL" id="CCRF01000038">
    <property type="protein sequence ID" value="CEE00923.1"/>
    <property type="molecule type" value="Genomic_DNA"/>
</dbReference>
<protein>
    <recommendedName>
        <fullName evidence="1">Peptidase C39-like domain-containing protein</fullName>
    </recommendedName>
</protein>
<reference evidence="2 3" key="1">
    <citation type="submission" date="2014-07" db="EMBL/GenBank/DDBJ databases">
        <authorList>
            <person name="Wibberg Daniel"/>
        </authorList>
    </citation>
    <scope>NUCLEOTIDE SEQUENCE [LARGE SCALE GENOMIC DNA]</scope>
</reference>
<dbReference type="Pfam" id="PF13529">
    <property type="entry name" value="Peptidase_C39_2"/>
    <property type="match status" value="1"/>
</dbReference>
<name>A0A090IWZ3_9BACI</name>